<evidence type="ECO:0008006" key="6">
    <source>
        <dbReference type="Google" id="ProtNLM"/>
    </source>
</evidence>
<dbReference type="Proteomes" id="UP000054248">
    <property type="component" value="Unassembled WGS sequence"/>
</dbReference>
<reference evidence="4 5" key="1">
    <citation type="submission" date="2014-04" db="EMBL/GenBank/DDBJ databases">
        <authorList>
            <consortium name="DOE Joint Genome Institute"/>
            <person name="Kuo A."/>
            <person name="Girlanda M."/>
            <person name="Perotto S."/>
            <person name="Kohler A."/>
            <person name="Nagy L.G."/>
            <person name="Floudas D."/>
            <person name="Copeland A."/>
            <person name="Barry K.W."/>
            <person name="Cichocki N."/>
            <person name="Veneault-Fourrey C."/>
            <person name="LaButti K."/>
            <person name="Lindquist E.A."/>
            <person name="Lipzen A."/>
            <person name="Lundell T."/>
            <person name="Morin E."/>
            <person name="Murat C."/>
            <person name="Sun H."/>
            <person name="Tunlid A."/>
            <person name="Henrissat B."/>
            <person name="Grigoriev I.V."/>
            <person name="Hibbett D.S."/>
            <person name="Martin F."/>
            <person name="Nordberg H.P."/>
            <person name="Cantor M.N."/>
            <person name="Hua S.X."/>
        </authorList>
    </citation>
    <scope>NUCLEOTIDE SEQUENCE [LARGE SCALE GENOMIC DNA]</scope>
    <source>
        <strain evidence="4 5">MUT 4182</strain>
    </source>
</reference>
<dbReference type="InterPro" id="IPR021278">
    <property type="entry name" value="ATP19"/>
</dbReference>
<reference evidence="5" key="2">
    <citation type="submission" date="2015-01" db="EMBL/GenBank/DDBJ databases">
        <title>Evolutionary Origins and Diversification of the Mycorrhizal Mutualists.</title>
        <authorList>
            <consortium name="DOE Joint Genome Institute"/>
            <consortium name="Mycorrhizal Genomics Consortium"/>
            <person name="Kohler A."/>
            <person name="Kuo A."/>
            <person name="Nagy L.G."/>
            <person name="Floudas D."/>
            <person name="Copeland A."/>
            <person name="Barry K.W."/>
            <person name="Cichocki N."/>
            <person name="Veneault-Fourrey C."/>
            <person name="LaButti K."/>
            <person name="Lindquist E.A."/>
            <person name="Lipzen A."/>
            <person name="Lundell T."/>
            <person name="Morin E."/>
            <person name="Murat C."/>
            <person name="Riley R."/>
            <person name="Ohm R."/>
            <person name="Sun H."/>
            <person name="Tunlid A."/>
            <person name="Henrissat B."/>
            <person name="Grigoriev I.V."/>
            <person name="Hibbett D.S."/>
            <person name="Martin F."/>
        </authorList>
    </citation>
    <scope>NUCLEOTIDE SEQUENCE [LARGE SCALE GENOMIC DNA]</scope>
    <source>
        <strain evidence="5">MUT 4182</strain>
    </source>
</reference>
<dbReference type="EMBL" id="KN822984">
    <property type="protein sequence ID" value="KIO29304.1"/>
    <property type="molecule type" value="Genomic_DNA"/>
</dbReference>
<dbReference type="Pfam" id="PF11022">
    <property type="entry name" value="ATP19"/>
    <property type="match status" value="1"/>
</dbReference>
<proteinExistence type="predicted"/>
<organism evidence="4 5">
    <name type="scientific">Tulasnella calospora MUT 4182</name>
    <dbReference type="NCBI Taxonomy" id="1051891"/>
    <lineage>
        <taxon>Eukaryota</taxon>
        <taxon>Fungi</taxon>
        <taxon>Dikarya</taxon>
        <taxon>Basidiomycota</taxon>
        <taxon>Agaricomycotina</taxon>
        <taxon>Agaricomycetes</taxon>
        <taxon>Cantharellales</taxon>
        <taxon>Tulasnellaceae</taxon>
        <taxon>Tulasnella</taxon>
    </lineage>
</organism>
<dbReference type="AlphaFoldDB" id="A0A0C3QPL5"/>
<keyword evidence="3" id="KW-0472">Membrane</keyword>
<name>A0A0C3QPL5_9AGAM</name>
<dbReference type="GO" id="GO:0015986">
    <property type="term" value="P:proton motive force-driven ATP synthesis"/>
    <property type="evidence" value="ECO:0007669"/>
    <property type="project" value="TreeGrafter"/>
</dbReference>
<evidence type="ECO:0000313" key="5">
    <source>
        <dbReference type="Proteomes" id="UP000054248"/>
    </source>
</evidence>
<gene>
    <name evidence="4" type="ORF">M407DRAFT_242657</name>
</gene>
<dbReference type="HOGENOM" id="CLU_172736_0_1_1"/>
<evidence type="ECO:0000256" key="3">
    <source>
        <dbReference type="ARBA" id="ARBA00023136"/>
    </source>
</evidence>
<evidence type="ECO:0000256" key="2">
    <source>
        <dbReference type="ARBA" id="ARBA00023128"/>
    </source>
</evidence>
<dbReference type="PANTHER" id="PTHR28074">
    <property type="entry name" value="ATP SYNTHASE SUBUNIT K, MITOCHONDRIAL"/>
    <property type="match status" value="1"/>
</dbReference>
<sequence length="73" mass="7728">MSYVIAGRAIKSEYLALGTLFSTGLLAYASMGGKKAAPAGSSAPIVVPDASKDEQDFVRQFIEAAEKEEAHHK</sequence>
<evidence type="ECO:0000313" key="4">
    <source>
        <dbReference type="EMBL" id="KIO29304.1"/>
    </source>
</evidence>
<keyword evidence="5" id="KW-1185">Reference proteome</keyword>
<dbReference type="PANTHER" id="PTHR28074:SF1">
    <property type="entry name" value="ATP SYNTHASE SUBUNIT K, MITOCHONDRIAL"/>
    <property type="match status" value="1"/>
</dbReference>
<comment type="subcellular location">
    <subcellularLocation>
        <location evidence="1">Mitochondrion membrane</location>
    </subcellularLocation>
</comment>
<dbReference type="GO" id="GO:0031966">
    <property type="term" value="C:mitochondrial membrane"/>
    <property type="evidence" value="ECO:0007669"/>
    <property type="project" value="UniProtKB-SubCell"/>
</dbReference>
<accession>A0A0C3QPL5</accession>
<dbReference type="STRING" id="1051891.A0A0C3QPL5"/>
<evidence type="ECO:0000256" key="1">
    <source>
        <dbReference type="ARBA" id="ARBA00004325"/>
    </source>
</evidence>
<protein>
    <recommendedName>
        <fullName evidence="6">ATP synthase subunit K, mitochondrial</fullName>
    </recommendedName>
</protein>
<keyword evidence="2" id="KW-0496">Mitochondrion</keyword>